<evidence type="ECO:0000259" key="5">
    <source>
        <dbReference type="Pfam" id="PF01425"/>
    </source>
</evidence>
<reference evidence="6 7" key="1">
    <citation type="submission" date="2013-03" db="EMBL/GenBank/DDBJ databases">
        <title>The Genome Sequence of Capronia epimyces CBS 606.96.</title>
        <authorList>
            <consortium name="The Broad Institute Genomics Platform"/>
            <person name="Cuomo C."/>
            <person name="de Hoog S."/>
            <person name="Gorbushina A."/>
            <person name="Walker B."/>
            <person name="Young S.K."/>
            <person name="Zeng Q."/>
            <person name="Gargeya S."/>
            <person name="Fitzgerald M."/>
            <person name="Haas B."/>
            <person name="Abouelleil A."/>
            <person name="Allen A.W."/>
            <person name="Alvarado L."/>
            <person name="Arachchi H.M."/>
            <person name="Berlin A.M."/>
            <person name="Chapman S.B."/>
            <person name="Gainer-Dewar J."/>
            <person name="Goldberg J."/>
            <person name="Griggs A."/>
            <person name="Gujja S."/>
            <person name="Hansen M."/>
            <person name="Howarth C."/>
            <person name="Imamovic A."/>
            <person name="Ireland A."/>
            <person name="Larimer J."/>
            <person name="McCowan C."/>
            <person name="Murphy C."/>
            <person name="Pearson M."/>
            <person name="Poon T.W."/>
            <person name="Priest M."/>
            <person name="Roberts A."/>
            <person name="Saif S."/>
            <person name="Shea T."/>
            <person name="Sisk P."/>
            <person name="Sykes S."/>
            <person name="Wortman J."/>
            <person name="Nusbaum C."/>
            <person name="Birren B."/>
        </authorList>
    </citation>
    <scope>NUCLEOTIDE SEQUENCE [LARGE SCALE GENOMIC DNA]</scope>
    <source>
        <strain evidence="6 7">CBS 606.96</strain>
    </source>
</reference>
<feature type="binding site" evidence="4">
    <location>
        <position position="198"/>
    </location>
    <ligand>
        <name>substrate</name>
    </ligand>
</feature>
<dbReference type="Proteomes" id="UP000019478">
    <property type="component" value="Unassembled WGS sequence"/>
</dbReference>
<feature type="domain" description="Amidase" evidence="5">
    <location>
        <begin position="67"/>
        <end position="522"/>
    </location>
</feature>
<comment type="similarity">
    <text evidence="1">Belongs to the amidase family.</text>
</comment>
<keyword evidence="7" id="KW-1185">Reference proteome</keyword>
<dbReference type="InterPro" id="IPR023631">
    <property type="entry name" value="Amidase_dom"/>
</dbReference>
<evidence type="ECO:0000256" key="4">
    <source>
        <dbReference type="PIRSR" id="PIRSR001221-2"/>
    </source>
</evidence>
<comment type="caution">
    <text evidence="6">The sequence shown here is derived from an EMBL/GenBank/DDBJ whole genome shotgun (WGS) entry which is preliminary data.</text>
</comment>
<evidence type="ECO:0000256" key="1">
    <source>
        <dbReference type="ARBA" id="ARBA00009199"/>
    </source>
</evidence>
<dbReference type="PIRSF" id="PIRSF001221">
    <property type="entry name" value="Amidase_fungi"/>
    <property type="match status" value="1"/>
</dbReference>
<accession>W9Y956</accession>
<organism evidence="6 7">
    <name type="scientific">Capronia epimyces CBS 606.96</name>
    <dbReference type="NCBI Taxonomy" id="1182542"/>
    <lineage>
        <taxon>Eukaryota</taxon>
        <taxon>Fungi</taxon>
        <taxon>Dikarya</taxon>
        <taxon>Ascomycota</taxon>
        <taxon>Pezizomycotina</taxon>
        <taxon>Eurotiomycetes</taxon>
        <taxon>Chaetothyriomycetidae</taxon>
        <taxon>Chaetothyriales</taxon>
        <taxon>Herpotrichiellaceae</taxon>
        <taxon>Capronia</taxon>
    </lineage>
</organism>
<dbReference type="GO" id="GO:0016787">
    <property type="term" value="F:hydrolase activity"/>
    <property type="evidence" value="ECO:0007669"/>
    <property type="project" value="UniProtKB-KW"/>
</dbReference>
<feature type="active site" description="Charge relay system" evidence="3">
    <location>
        <position position="123"/>
    </location>
</feature>
<dbReference type="Gene3D" id="3.90.1300.10">
    <property type="entry name" value="Amidase signature (AS) domain"/>
    <property type="match status" value="1"/>
</dbReference>
<gene>
    <name evidence="6" type="ORF">A1O3_08399</name>
</gene>
<dbReference type="Pfam" id="PF01425">
    <property type="entry name" value="Amidase"/>
    <property type="match status" value="1"/>
</dbReference>
<dbReference type="PANTHER" id="PTHR46072">
    <property type="entry name" value="AMIDASE-RELATED-RELATED"/>
    <property type="match status" value="1"/>
</dbReference>
<dbReference type="AlphaFoldDB" id="W9Y956"/>
<dbReference type="STRING" id="1182542.W9Y956"/>
<evidence type="ECO:0000256" key="2">
    <source>
        <dbReference type="ARBA" id="ARBA00022801"/>
    </source>
</evidence>
<dbReference type="eggNOG" id="KOG1212">
    <property type="taxonomic scope" value="Eukaryota"/>
</dbReference>
<keyword evidence="2" id="KW-0378">Hydrolase</keyword>
<evidence type="ECO:0000256" key="3">
    <source>
        <dbReference type="PIRSR" id="PIRSR001221-1"/>
    </source>
</evidence>
<feature type="active site" description="Acyl-ester intermediate" evidence="3">
    <location>
        <position position="222"/>
    </location>
</feature>
<dbReference type="EMBL" id="AMGY01000008">
    <property type="protein sequence ID" value="EXJ78899.1"/>
    <property type="molecule type" value="Genomic_DNA"/>
</dbReference>
<dbReference type="OrthoDB" id="6428749at2759"/>
<dbReference type="PANTHER" id="PTHR46072:SF2">
    <property type="entry name" value="AMIDASE (EUROFUNG)"/>
    <property type="match status" value="1"/>
</dbReference>
<dbReference type="SUPFAM" id="SSF75304">
    <property type="entry name" value="Amidase signature (AS) enzymes"/>
    <property type="match status" value="1"/>
</dbReference>
<feature type="active site" description="Charge relay system" evidence="3">
    <location>
        <position position="198"/>
    </location>
</feature>
<evidence type="ECO:0000313" key="6">
    <source>
        <dbReference type="EMBL" id="EXJ78899.1"/>
    </source>
</evidence>
<evidence type="ECO:0000313" key="7">
    <source>
        <dbReference type="Proteomes" id="UP000019478"/>
    </source>
</evidence>
<dbReference type="HOGENOM" id="CLU_009600_9_2_1"/>
<name>W9Y956_9EURO</name>
<feature type="binding site" evidence="4">
    <location>
        <position position="172"/>
    </location>
    <ligand>
        <name>substrate</name>
    </ligand>
</feature>
<protein>
    <recommendedName>
        <fullName evidence="5">Amidase domain-containing protein</fullName>
    </recommendedName>
</protein>
<sequence length="534" mass="58980">MPQEEWKEIVARKRTEQAAAIAQFLESDPTSHDAQAGSELTAASIIEISDVETLVSKLQEGTISAEDVIRAYINRAIVVHKATNCLTEVFLEDAIARSRSLDKYYKTHGTVIGPLHGVPVTLKDQFNVKGFDTTLGYVARSFHPAGEDAAIVQILLKLGAVIFAKTNLPQSIMWCETENPLWGLTTFPDNPNFTPGGSTGGEGALISMHGSLIGWGTDIGGSIRIPSHMNGLYGLKPTSSRLPYMGVPVSTEGQAHVPSAIGPMARSLDSLIITMKSVIEAQPWLLDPGCIPIPWQNDMFEEIQSRPLTIGIMVDDGMVKVHPPIERALREAAAIFEKAGHEIIQWEPSLHKDCIAIMDQFYTADGGEDIRREVQAGGEPFVPHVEALINRGKPISVYEYWQINKQKIAAQQAYHRKWSAIKGPSGRTVDILLTATMPHPAVPHRTCRWVGYTKIWNVLDYPAISIPLTTVSASRDRLPADPYEPLNEADAWNWKLYDPERMDGFPVSVQIVGRRFQEEKVLGAAKVLETLRSR</sequence>
<dbReference type="RefSeq" id="XP_007736687.1">
    <property type="nucleotide sequence ID" value="XM_007738497.1"/>
</dbReference>
<feature type="binding site" evidence="4">
    <location>
        <begin position="219"/>
        <end position="222"/>
    </location>
    <ligand>
        <name>substrate</name>
    </ligand>
</feature>
<dbReference type="GeneID" id="19172487"/>
<proteinExistence type="inferred from homology"/>
<dbReference type="InterPro" id="IPR036928">
    <property type="entry name" value="AS_sf"/>
</dbReference>